<proteinExistence type="predicted"/>
<name>A0A6J4QCS5_9ACTN</name>
<gene>
    <name evidence="1" type="ORF">AVDCRST_MAG80-797</name>
</gene>
<evidence type="ECO:0000313" key="1">
    <source>
        <dbReference type="EMBL" id="CAA9434360.1"/>
    </source>
</evidence>
<accession>A0A6J4QCS5</accession>
<sequence>MGSASTKPVLKRIEVHVEWLEKELGHTDEDLATRRFARARPSCARTTRY</sequence>
<dbReference type="AlphaFoldDB" id="A0A6J4QCS5"/>
<reference evidence="1" key="1">
    <citation type="submission" date="2020-02" db="EMBL/GenBank/DDBJ databases">
        <authorList>
            <person name="Meier V. D."/>
        </authorList>
    </citation>
    <scope>NUCLEOTIDE SEQUENCE</scope>
    <source>
        <strain evidence="1">AVDCRST_MAG80</strain>
    </source>
</reference>
<dbReference type="EMBL" id="CADCVC010000066">
    <property type="protein sequence ID" value="CAA9434360.1"/>
    <property type="molecule type" value="Genomic_DNA"/>
</dbReference>
<organism evidence="1">
    <name type="scientific">uncultured Rubrobacteraceae bacterium</name>
    <dbReference type="NCBI Taxonomy" id="349277"/>
    <lineage>
        <taxon>Bacteria</taxon>
        <taxon>Bacillati</taxon>
        <taxon>Actinomycetota</taxon>
        <taxon>Rubrobacteria</taxon>
        <taxon>Rubrobacterales</taxon>
        <taxon>Rubrobacteraceae</taxon>
        <taxon>environmental samples</taxon>
    </lineage>
</organism>
<protein>
    <submittedName>
        <fullName evidence="1">Uncharacterized protein</fullName>
    </submittedName>
</protein>